<dbReference type="GO" id="GO:0005737">
    <property type="term" value="C:cytoplasm"/>
    <property type="evidence" value="ECO:0007669"/>
    <property type="project" value="TreeGrafter"/>
</dbReference>
<dbReference type="PANTHER" id="PTHR48079">
    <property type="entry name" value="PROTEIN YEEZ"/>
    <property type="match status" value="1"/>
</dbReference>
<keyword evidence="1" id="KW-0812">Transmembrane</keyword>
<comment type="caution">
    <text evidence="3">The sequence shown here is derived from an EMBL/GenBank/DDBJ whole genome shotgun (WGS) entry which is preliminary data.</text>
</comment>
<dbReference type="PANTHER" id="PTHR48079:SF6">
    <property type="entry name" value="NAD(P)-BINDING DOMAIN-CONTAINING PROTEIN-RELATED"/>
    <property type="match status" value="1"/>
</dbReference>
<reference evidence="3 4" key="1">
    <citation type="submission" date="2019-09" db="EMBL/GenBank/DDBJ databases">
        <authorList>
            <person name="Chen X.-Y."/>
        </authorList>
    </citation>
    <scope>NUCLEOTIDE SEQUENCE [LARGE SCALE GENOMIC DNA]</scope>
    <source>
        <strain evidence="3 4">NY5</strain>
    </source>
</reference>
<keyword evidence="1" id="KW-0472">Membrane</keyword>
<dbReference type="Proteomes" id="UP000323708">
    <property type="component" value="Unassembled WGS sequence"/>
</dbReference>
<dbReference type="InterPro" id="IPR051783">
    <property type="entry name" value="NAD(P)-dependent_oxidoreduct"/>
</dbReference>
<keyword evidence="4" id="KW-1185">Reference proteome</keyword>
<dbReference type="InterPro" id="IPR008030">
    <property type="entry name" value="NmrA-like"/>
</dbReference>
<dbReference type="Pfam" id="PF11066">
    <property type="entry name" value="DUF2867"/>
    <property type="match status" value="1"/>
</dbReference>
<dbReference type="Gene3D" id="3.40.50.720">
    <property type="entry name" value="NAD(P)-binding Rossmann-like Domain"/>
    <property type="match status" value="1"/>
</dbReference>
<protein>
    <submittedName>
        <fullName evidence="3">SDR family oxidoreductase</fullName>
    </submittedName>
</protein>
<dbReference type="RefSeq" id="WP_149609633.1">
    <property type="nucleotide sequence ID" value="NZ_VTUX01000001.1"/>
</dbReference>
<dbReference type="EMBL" id="VTUX01000001">
    <property type="protein sequence ID" value="KAA1194164.1"/>
    <property type="molecule type" value="Genomic_DNA"/>
</dbReference>
<dbReference type="SUPFAM" id="SSF55961">
    <property type="entry name" value="Bet v1-like"/>
    <property type="match status" value="1"/>
</dbReference>
<dbReference type="GO" id="GO:0004029">
    <property type="term" value="F:aldehyde dehydrogenase (NAD+) activity"/>
    <property type="evidence" value="ECO:0007669"/>
    <property type="project" value="TreeGrafter"/>
</dbReference>
<proteinExistence type="predicted"/>
<evidence type="ECO:0000313" key="4">
    <source>
        <dbReference type="Proteomes" id="UP000323708"/>
    </source>
</evidence>
<feature type="transmembrane region" description="Helical" evidence="1">
    <location>
        <begin position="445"/>
        <end position="464"/>
    </location>
</feature>
<dbReference type="InterPro" id="IPR023393">
    <property type="entry name" value="START-like_dom_sf"/>
</dbReference>
<evidence type="ECO:0000313" key="3">
    <source>
        <dbReference type="EMBL" id="KAA1194164.1"/>
    </source>
</evidence>
<dbReference type="InterPro" id="IPR021295">
    <property type="entry name" value="DUF2867"/>
</dbReference>
<dbReference type="Pfam" id="PF05368">
    <property type="entry name" value="NmrA"/>
    <property type="match status" value="1"/>
</dbReference>
<sequence length="485" mass="53960">MTDNTRPLILVFGASGYIGTNLVPHLLAGGHRVRACARNRKVLEARGWQDVEYFEADALSPATLPQALAGVDVAYYLVHSMAAGKNFGRLDLEAAAHFRDAAVAAGVRRIVYLGGLIPEQPESEHLQSRLETGDCLRQGTVPVTEVRAGMIVGPGSAAFEVMRDLVNYLPVMVTPRWVESRSPPIALRDLLVYLERLAFIDAAAGQTYDAAGPDELTYRDIMQRLARMLGKSPLIMPVPVLTPRLSSYWLNLVTAVPVNVARALIDGLKHDVLAQAQPLRDLVPMPLMNLEQSIQAALDAERSQQLPAHWVEGSLRCRNYEPRYAFYAKRASGDCMTDAPADVVWAQLCRFGEAGDFFSLNVLWWLRRAGDWLLGGPSFRRQRRHPGELRYGDVIDSWRVIGYDPPRKLTLLMEMKAPGSGVLEFELAPEGGGYRLTATAYFHPAGIWGLLYWYPLVPVHLWIFRGMTREVCRRAEAQAGMANTR</sequence>
<evidence type="ECO:0000256" key="1">
    <source>
        <dbReference type="SAM" id="Phobius"/>
    </source>
</evidence>
<organism evidence="3 4">
    <name type="scientific">Pseudohalioglobus sediminis</name>
    <dbReference type="NCBI Taxonomy" id="2606449"/>
    <lineage>
        <taxon>Bacteria</taxon>
        <taxon>Pseudomonadati</taxon>
        <taxon>Pseudomonadota</taxon>
        <taxon>Gammaproteobacteria</taxon>
        <taxon>Cellvibrionales</taxon>
        <taxon>Halieaceae</taxon>
        <taxon>Pseudohalioglobus</taxon>
    </lineage>
</organism>
<dbReference type="AlphaFoldDB" id="A0A5B0X4B0"/>
<dbReference type="SUPFAM" id="SSF51735">
    <property type="entry name" value="NAD(P)-binding Rossmann-fold domains"/>
    <property type="match status" value="1"/>
</dbReference>
<keyword evidence="1" id="KW-1133">Transmembrane helix</keyword>
<dbReference type="Gene3D" id="3.30.530.20">
    <property type="match status" value="1"/>
</dbReference>
<feature type="domain" description="NmrA-like" evidence="2">
    <location>
        <begin position="8"/>
        <end position="114"/>
    </location>
</feature>
<gene>
    <name evidence="3" type="ORF">F0M18_01625</name>
</gene>
<name>A0A5B0X4B0_9GAMM</name>
<evidence type="ECO:0000259" key="2">
    <source>
        <dbReference type="Pfam" id="PF05368"/>
    </source>
</evidence>
<accession>A0A5B0X4B0</accession>
<dbReference type="InterPro" id="IPR036291">
    <property type="entry name" value="NAD(P)-bd_dom_sf"/>
</dbReference>